<evidence type="ECO:0000313" key="1">
    <source>
        <dbReference type="EMBL" id="THU98266.1"/>
    </source>
</evidence>
<reference evidence="1 2" key="1">
    <citation type="journal article" date="2019" name="Nat. Ecol. Evol.">
        <title>Megaphylogeny resolves global patterns of mushroom evolution.</title>
        <authorList>
            <person name="Varga T."/>
            <person name="Krizsan K."/>
            <person name="Foldi C."/>
            <person name="Dima B."/>
            <person name="Sanchez-Garcia M."/>
            <person name="Sanchez-Ramirez S."/>
            <person name="Szollosi G.J."/>
            <person name="Szarkandi J.G."/>
            <person name="Papp V."/>
            <person name="Albert L."/>
            <person name="Andreopoulos W."/>
            <person name="Angelini C."/>
            <person name="Antonin V."/>
            <person name="Barry K.W."/>
            <person name="Bougher N.L."/>
            <person name="Buchanan P."/>
            <person name="Buyck B."/>
            <person name="Bense V."/>
            <person name="Catcheside P."/>
            <person name="Chovatia M."/>
            <person name="Cooper J."/>
            <person name="Damon W."/>
            <person name="Desjardin D."/>
            <person name="Finy P."/>
            <person name="Geml J."/>
            <person name="Haridas S."/>
            <person name="Hughes K."/>
            <person name="Justo A."/>
            <person name="Karasinski D."/>
            <person name="Kautmanova I."/>
            <person name="Kiss B."/>
            <person name="Kocsube S."/>
            <person name="Kotiranta H."/>
            <person name="LaButti K.M."/>
            <person name="Lechner B.E."/>
            <person name="Liimatainen K."/>
            <person name="Lipzen A."/>
            <person name="Lukacs Z."/>
            <person name="Mihaltcheva S."/>
            <person name="Morgado L.N."/>
            <person name="Niskanen T."/>
            <person name="Noordeloos M.E."/>
            <person name="Ohm R.A."/>
            <person name="Ortiz-Santana B."/>
            <person name="Ovrebo C."/>
            <person name="Racz N."/>
            <person name="Riley R."/>
            <person name="Savchenko A."/>
            <person name="Shiryaev A."/>
            <person name="Soop K."/>
            <person name="Spirin V."/>
            <person name="Szebenyi C."/>
            <person name="Tomsovsky M."/>
            <person name="Tulloss R.E."/>
            <person name="Uehling J."/>
            <person name="Grigoriev I.V."/>
            <person name="Vagvolgyi C."/>
            <person name="Papp T."/>
            <person name="Martin F.M."/>
            <person name="Miettinen O."/>
            <person name="Hibbett D.S."/>
            <person name="Nagy L.G."/>
        </authorList>
    </citation>
    <scope>NUCLEOTIDE SEQUENCE [LARGE SCALE GENOMIC DNA]</scope>
    <source>
        <strain evidence="1 2">CBS 962.96</strain>
    </source>
</reference>
<name>A0A4S8M7H0_DENBC</name>
<keyword evidence="2" id="KW-1185">Reference proteome</keyword>
<organism evidence="1 2">
    <name type="scientific">Dendrothele bispora (strain CBS 962.96)</name>
    <dbReference type="NCBI Taxonomy" id="1314807"/>
    <lineage>
        <taxon>Eukaryota</taxon>
        <taxon>Fungi</taxon>
        <taxon>Dikarya</taxon>
        <taxon>Basidiomycota</taxon>
        <taxon>Agaricomycotina</taxon>
        <taxon>Agaricomycetes</taxon>
        <taxon>Agaricomycetidae</taxon>
        <taxon>Agaricales</taxon>
        <taxon>Agaricales incertae sedis</taxon>
        <taxon>Dendrothele</taxon>
    </lineage>
</organism>
<dbReference type="AlphaFoldDB" id="A0A4S8M7H0"/>
<protein>
    <submittedName>
        <fullName evidence="1">Uncharacterized protein</fullName>
    </submittedName>
</protein>
<evidence type="ECO:0000313" key="2">
    <source>
        <dbReference type="Proteomes" id="UP000297245"/>
    </source>
</evidence>
<proteinExistence type="predicted"/>
<accession>A0A4S8M7H0</accession>
<dbReference type="Proteomes" id="UP000297245">
    <property type="component" value="Unassembled WGS sequence"/>
</dbReference>
<gene>
    <name evidence="1" type="ORF">K435DRAFT_33223</name>
</gene>
<sequence length="112" mass="13346">MWYDCRETQDKNSNHLNKTTLPGQSYQLPTSRKIVQQLLDNMCPECRSWPKFSVKPWLHGFLPDYELNRWQGELLPRYSFKDRHSFCWSHCPDGDGVKPGGSRSIRRRRNSF</sequence>
<dbReference type="EMBL" id="ML179139">
    <property type="protein sequence ID" value="THU98266.1"/>
    <property type="molecule type" value="Genomic_DNA"/>
</dbReference>